<proteinExistence type="predicted"/>
<dbReference type="InterPro" id="IPR033305">
    <property type="entry name" value="Hydin-like"/>
</dbReference>
<dbReference type="PANTHER" id="PTHR23053">
    <property type="entry name" value="DLEC1 DELETED IN LUNG AND ESOPHAGEAL CANCER 1"/>
    <property type="match status" value="1"/>
</dbReference>
<protein>
    <submittedName>
        <fullName evidence="3">Uncharacterized protein</fullName>
    </submittedName>
</protein>
<evidence type="ECO:0000256" key="2">
    <source>
        <dbReference type="SAM" id="MobiDB-lite"/>
    </source>
</evidence>
<feature type="region of interest" description="Disordered" evidence="2">
    <location>
        <begin position="4689"/>
        <end position="4724"/>
    </location>
</feature>
<feature type="region of interest" description="Disordered" evidence="2">
    <location>
        <begin position="2453"/>
        <end position="2482"/>
    </location>
</feature>
<dbReference type="GO" id="GO:0005930">
    <property type="term" value="C:axoneme"/>
    <property type="evidence" value="ECO:0000318"/>
    <property type="project" value="GO_Central"/>
</dbReference>
<feature type="region of interest" description="Disordered" evidence="2">
    <location>
        <begin position="3867"/>
        <end position="3893"/>
    </location>
</feature>
<dbReference type="EMBL" id="AACB03000001">
    <property type="protein sequence ID" value="KAE8305226.1"/>
    <property type="molecule type" value="Genomic_DNA"/>
</dbReference>
<accession>A8BBV7</accession>
<feature type="region of interest" description="Disordered" evidence="2">
    <location>
        <begin position="3183"/>
        <end position="3215"/>
    </location>
</feature>
<evidence type="ECO:0000313" key="3">
    <source>
        <dbReference type="EMBL" id="KAE8305226.1"/>
    </source>
</evidence>
<feature type="region of interest" description="Disordered" evidence="2">
    <location>
        <begin position="3269"/>
        <end position="3312"/>
    </location>
</feature>
<reference evidence="3 4" key="1">
    <citation type="journal article" date="2007" name="Science">
        <title>Genomic minimalism in the early diverging intestinal parasite Giardia lamblia.</title>
        <authorList>
            <person name="Morrison H.G."/>
            <person name="McArthur A.G."/>
            <person name="Gillin F.D."/>
            <person name="Aley S.B."/>
            <person name="Adam R.D."/>
            <person name="Olsen G.J."/>
            <person name="Best A.A."/>
            <person name="Cande W.Z."/>
            <person name="Chen F."/>
            <person name="Cipriano M.J."/>
            <person name="Davids B.J."/>
            <person name="Dawson S.C."/>
            <person name="Elmendorf H.G."/>
            <person name="Hehl A.B."/>
            <person name="Holder M.E."/>
            <person name="Huse S.M."/>
            <person name="Kim U.U."/>
            <person name="Lasek-Nesselquist E."/>
            <person name="Manning G."/>
            <person name="Nigam A."/>
            <person name="Nixon J.E."/>
            <person name="Palm D."/>
            <person name="Passamaneck N.E."/>
            <person name="Prabhu A."/>
            <person name="Reich C.I."/>
            <person name="Reiner D.S."/>
            <person name="Samuelson J."/>
            <person name="Svard S.G."/>
            <person name="Sogin M.L."/>
        </authorList>
    </citation>
    <scope>NUCLEOTIDE SEQUENCE [LARGE SCALE GENOMIC DNA]</scope>
    <source>
        <strain evidence="3 4">WB C6</strain>
    </source>
</reference>
<dbReference type="VEuPathDB" id="GiardiaDB:GL50803_137712"/>
<gene>
    <name evidence="3" type="ORF">GL50803_00137712</name>
</gene>
<feature type="compositionally biased region" description="Polar residues" evidence="2">
    <location>
        <begin position="2284"/>
        <end position="2299"/>
    </location>
</feature>
<feature type="coiled-coil region" evidence="1">
    <location>
        <begin position="3034"/>
        <end position="3082"/>
    </location>
</feature>
<feature type="compositionally biased region" description="Basic and acidic residues" evidence="2">
    <location>
        <begin position="3833"/>
        <end position="3842"/>
    </location>
</feature>
<dbReference type="OMA" id="NARESTF"/>
<name>A8BBV7_GIAIC</name>
<dbReference type="Gene3D" id="2.60.40.10">
    <property type="entry name" value="Immunoglobulins"/>
    <property type="match status" value="9"/>
</dbReference>
<dbReference type="HOGENOM" id="CLU_222951_0_0_1"/>
<feature type="coiled-coil region" evidence="1">
    <location>
        <begin position="2759"/>
        <end position="2801"/>
    </location>
</feature>
<dbReference type="GeneID" id="5700986"/>
<evidence type="ECO:0000256" key="1">
    <source>
        <dbReference type="SAM" id="Coils"/>
    </source>
</evidence>
<dbReference type="PANTHER" id="PTHR23053:SF0">
    <property type="entry name" value="HYDROCEPHALUS-INDUCING PROTEIN HOMOLOG"/>
    <property type="match status" value="1"/>
</dbReference>
<feature type="compositionally biased region" description="Low complexity" evidence="2">
    <location>
        <begin position="4710"/>
        <end position="4720"/>
    </location>
</feature>
<sequence length="6458" mass="707706">MVDLPTEVVFDATPYGITAERPLFLMNDSDGPMGLTFVTDGPFSVSPTSVSLPPMISKQLTLTCHPTNVGVNRGTLHVSLNKALYKSVALICSSYSAEFKLERTVLDNFPKTLVTHTATSHVDLMNMSDVVTTFKVKAYPCPQNGEDPDFHELLLPFSVFPLSGTIYPSSKCTFTVTFQPSVSGPHDTTAWIECTGSKERQPLRMRALAVGPEVEFDCDELRFRAVVVGASARGELTLTNHSEIEVEFHLMPTEEHDPSYILQYSCISGVIPPRSHINIELTFTPHSIKEYIIPSLWSILGLSKCLVVEIKATSVAPNVEMKVFSDSLTETHLRVLIADKRLRRRIIDEANGRRGVYYSDEHSDVEHMSWLTKEFLAVNEIDKDRIIDFGLVAFSFSSSKDLRVRNLSQLECDFTLKIEPSRWVFDHEGQGNSDTKQEMLLACSDFSVNPPHLRLKPGADAHVSLTILPKRRAGFYKDIDLNLYHASSQRPLQTIQIIGSIINPKFEIDPTVINIAEGFVGYRHTFNVKIKNVASVIGNWSFPVQDVLDNCLITCSKASGVLLPGAEESLECGIIPRSQGHLVIPVAFTSDAFEKQTLSCMVQYSARGPRVEAGGPLEFTRPNNKESYVRVLDVVHLPLTLKNVGLTSARCRVIPEKHGSFFSIEKEFSDKLVAPGEETSIPITFYTTEAGTYRENLLVYVTLANASCSLSEDTIKATSSVIKVPMYASAKGTNLLCPHQDLNKEPNVDCGTWFVTEELQYSIVIQNHGAFAQNCTWVYIGNPGVKKGQGNTHYLKFEQDRVQLQPGAFHTFKLRGRVPSVITNGREIYQLKSNVPGKETKVAFQVTFCYSFINAEVTASEMVLPLNEGLQTASLYHERCEPLSLGKYSFLERHLVLVCKGQSPGSAPLVQVTRRPVESSLTITDVSESIAGSVVDRPSTRVSNKKQRPSLLNFIYEEFPVIASPDYFIERADVTSQFLGADNIPFNNDPPVPLAKFVSPDGYYYVHHELTKFIKLVNTSSLPGKMQILVQAPFRVRAIAKDDEHVCHYIHDTLALEAGLADRVDDPGYCGDFISATLDNSPSPCAIEQCLDGAPVACPPNNGDEEPTISDASNHAVDELDEDASALVPANVSSPFRQALGLQKGTSEDSEIPIQPTDPCSITFGGPVHFPAFAQTVSIDLKGNSEEFCIVEISVDTDYVRSDSTPKFVDSTLIIRLLPPGQLPISVPTVAVPLKLSAFFPSLEFRSCSLATLKEHNLDMYSAYSALSNQASKHDLPLDNSSTDPEKGIIDFGMANVGTTITQIILCKNISRFPVRFQWLLQMAQGSDKFKYDITPLGVDGNSGLLPGHLAKFNVSFVGQTNEICTDQCRMICSIDGGESYSYGLRAGTSNLEADVRPSYINYGDITFSSEQTSTISITNKSPMKTTVVISIPYECRPFINKLSNAPLQVLTSPAAVSDFSYELNGHSVLEIPLSVRPLIPGPLYIPLSIKIGYLERLILPITAKAYIERPLLVSGGSLLAETHTQVSNTLPPMEYLFPWDNNASASPLSELLPYNAFLIAASLYIRHVEVDAVGLRCLAEDSASSEANAASTSIQLRSPCSTQLISTLHKKIGPDGSLEIYGVRYEPKGTETITSEGFLASLHKDYVLNSVASDLCINFLEFYRYYGTFPIIGAEDIIEAASRSAHNAVRPSEKKMSIARTRLLSPSVAHRLSATNQAKKETPGTTLFLDGTSMVSQASSVTRAPTSNKQPIHLNDGQYHHLREKLSTNYLCNKFVLFNVAVSLPPVIRGTKTSQTITIYNKGSTPMHLSFDKRFMLPAGVSVEPEKVSRLPSGESITLTIMYTANHKAVLGNYVFVIPIEFKQSIIGFLTCNVSVTLPTIRPVNLSACSSNFVALPIKESDAYVLNFGEVLYGQAKMFNLRLENPTAVQAAYTFEFLSGVVGLLKEGKEKGLSVEAPLLGTDPNIFTLITAEDTALQNYGSLAPKTSDLLLDIVFKPFDYFPDSTDRTYFRGSLVFHVKMGGINGNSSKVTVHFVGLGTHPAVRLSKQIVEFLPIYPKELPGSFEVVELRNDSDETYELYVKEFDKFNHIEQLLYSSLARNCGKMLVFDRKTTIQPALRSSDGTQGDPSNNSIYRFAGSYTPAAYGANSPSVLSLLGKPDVLSLLAANEQPTSDAVEPMLTQTEARARKPTKILSTLDNKQARPPTYSHLLSEVPAPGDGLGPITKKLLLELGLTRLVAWFEQCYLPPEATETYEPDVSVGKTISKSRGASGRSDKPDPAHRTSSVISTDTQGASRNVASAAKSEAADKSVELPVSRVDACELPAEDETIQYLDAPVSQEDFAYDLCPIELLTQKYARIAPSVIKGRSYRIASNDTCLSNLPFLVYVIHGAPLAGKTTLANKISSFYNRPREAVDALSKGVQMPILSLENLLENSKAYKDILVRVSQWEDASKKPPESGGKNVPKKKTEEAAPATDPMKEPDYLDALADSLYTSIVETFGARTTSLEGITADEGGTSYTHSLTGLIFDSLTCSAVRDVGDAIIVIAKASVKHFMKPIFYSAQNVSSRLLFHTIILDCSPVDSRRRAMEILVNDYKSVEMGVPVQDETEPAETRKAETKISMVRLALSGAKKQYDKELALHSKEPKEASLSPRQKIPALSDSDLGPAATTVTDAVANGDEQGPGASAATYVTPFYDTVFVVDDPHGAAHQMYLKSVPLINSALHAIKELVTLAHKTSIDAYRSSSGSMDSFSPEEASYKKALDTLKQAQEALSQAKKADQKRLQQAVDEATKVVAELEKALPPHPVTKINEENMFLVTYMDTTASNRIDPTSTLEEILHRVRKAYTCYTSILQKKLTNLATYSSAQSISGQGTFTSFLHVQTSDDLYVIETIQRILDVIFDAADYKQESFSGIASDESDIPDPERTMAVTDAGADVESVAPAVESLEVTDRKKSRTSKTPIQVLNKMLQKYARSPAFATLKHVTGAIMNKEFMSPKVMLECLYDAAVFQYEHEQTFKRIARVLPANSSTIYSFQDAQKQVQTICAEIKDLQASLSSKGANAKQLSQSLAEKQAAKDNAETNIRTLFSGVDFPSEMGSTRWILKPHSSLRVGFRFVSNSILTTKLRVHFGVRGCSTVFPLVFVCKCDFPHIIEQLNVIFTARTATKNGKSLTPLPDGMSTAMLTTSGTQPGPDESSAAAEVSQTPNFNDSDQKGEPVAIVQRPAEVSVKPRPGEPVALFGFGYLRSGLQRPEFFSMSSAFSNPYAASEAPLDVMPGTKQRPSTKVRSRPSSSVSALPKDEGQNQGNKPEASPSCLLTKLDTLTHQRACKFIADTICKFTPQHMEVLSIINDSYFPVTVAFIFDSMLHGLAELTHANSSRGTEINFSSDEVVSVVKEGLQKVFSSTDPTLSLQDLLFDGSLQTSKSGTKQQGKPGTKGAPVADVEPVFVVYPYRLTLQPGERSAIYITCFPPEDKSYKETLFIGVNGNPSYLAIGFSCAGQTPRIEYSLPECAEDLLPCSNISKDVDDLAANSTRYLANGYKLDAKDIVSGSKNASKAPTKGKDPAHENLYQLNNLLVPRVPTSTTESLEIPIENTSQLPLMVEYCPMHTELSMLTAVTQVVNYPEYLVKSSVKTTKYPRSTRIADQQYSWRVNNSLLINNARFYLGPGERKVLNVEYSSPTEARIVMPGKLLVRQHVGGLKNVPENDVLVDKSRANGPRLPTLDALGRAFLDPVVEHALNIICESHKVDVFTTIVGISESPDRIPSAVQSGESAFDTTKPNNNLNLGIVRALVYFKAELMLVNNGPYQVGYKIVVSKSFKDVIFLIEDSDSREKAERGKKQESSAPAQTRPIDPDMYKLVTIQSGTLGVDESNRPSSRPNPPQKQGKGASESSTSKVRISLIFRAPEARIYEKVPILQVTFFEPLTNLMLARNNVNLTAEAVFSQAKIQPERNIVFGEHPHGKVVSKTISIRNEGHFPFLLYIEPLEQVIKRWLLFGEASPFSDHAKKATNSELDASALRQFGVHLETVHELYRLCVENGLIRPSTEQKAQSKSVEKRSSAATTINLASIAALRSGPFIIQPSLLHLAPQESREVTVTFTSQANGNWRDYFIIDYTNKPPDYFGGSALTETFLASLLASLNDSAKTAPSILQTYISKNEDVQQRLAKLQYYVTNLPLLRYSLSAISIIPGIVTSNYSNIFEEQALSNQLPANPSMLVGGPTFSPISKIFCLGPCVIGSELSERIKVTNPYSVPCTVAIFLNFDQTRMTPQALDGVISERCGETSTQIVNFVSANLKKNAKRESATPSSQERSSQQAAKPPKPSGDKKDTTLVTNDNEAWSLENDFFRLLPNESTYVTLKYFPSAQVVSRCQVICVVVDHHFAVVDLIKNNLPGIFGLAQLQSGGSKQPTGKGMPPQDHVILQQLEDGLQEQDVARRRFSFIAEATGVLPEVSFSPQFVNLGKITVGASEMDLPTHPISILNTGRVSASYAIVISSQDMRHADCFVILQSQGRGSSDPVIEDGEEIHVKEPIPQGRLFTGLVVLPASTKNYFTIAPNTAALAKFPNGEVITATLTLKVMTSFVDYNVAEIPLQCIAISSKLNAIEGRFISTAIQIMYKETTALLFGTFGNPKAEQLTETILSHLSDSKAYEQLRQNQISTYGDVHFNQAISNRANVYLKDLPLNLAGSEEEKFGETSLPSTEPSNARPKSRPSQSSSMSVSSPPPIPQYMTTLTSAIYNTEVILQNTSTNHIRFEFNIDLCRKLGVIVHPSIGHIHAGAKKTIILRLTCPGNADEFASLFSVPGGKAAPLKTKKMPSKYGQTVLFGTPLICRYYPIMFQPGRRVNDWDNAQTTISYVTNANGVAVRTETVCPEPEYQVYLDEDEVRSLLEEMVSSRDLTDGLPRTGKGPSQASTKAAHPADRQALLQKVLSDIHAPDNRIALASSFLELNLFGFAGDFSVKCFSSSSTGDLEPLTLKADSVNGYSLLEFPMVSTPILQKSAAAFYLLNDSQTSPVVIFNSMATSQPESPYLVEPVLDGKTEIAMVPARPDLLASLVREYYPTLPEIPSISGLMAKVGIGAKTQIDKNALNALQTALTSSNPNINRYLIRYNISYEPRFPGAHHEVFASTAGNISLSLSAMAILPVCHLECNSNNVYLQTMRPGSMKTPQSFANLICSNPKSVKVLEILGQGVGITITNHITVLNCINQPYDVTLQRLPESNSSIVSTFGAGGRVSPGETSIIRFDYTPTRESTRAGVEEGFFILRIPQHDVTLPLLVVGRPTEPEVILSTNKLSFNPILVGDCATKEVSLTNTEKYPMNYKIRLAQPAKNMVDDDSANASFQCTITPTAGILQPLSTTSILFTVKPTCEGRINQLIKIVMPRRSVPLSLNVKYESFNAKHLLELLPDTPVGLPHQLGSHSELNFETVFVSDYRSRTLRLSNIGSHTIGYTCILSLKRHNSTARRDEVEFKRAKSCLEYEVETSDGDKETNATSKQTIKPGDHVFITLKFQPTLELRLTKDFGLTFTVSVEGCGSQELQLLGTGLKPGLHTEITRLDYGAMLNSLRHDKYAPRVISFVNRDTQPLTMEYFLGTNDFFIDTPPLSEPLRVGRTHDVAIKFIPGYAGKFKDMLTVMVNGLYKLRYPLTGQGIDCSFALHDVLSGSLINSYSNLSTSHALTVINLGSTSLSSPPIIKAVNIKNTTSATMHARVAVNDVSSDEVPKGLFLAIVPTEQYHDYFNKCMDMLDNWSNRNTKQIYLTGLPKESEMLPNQLCTIMIMHSPVSRTPQFQISASISIEDSIIFDSIISIKGAVLGSSAKLINQNIEMPPCIINSFVSRNFFIENTGDTELRYTISVPPKGLVKKSLLELFEKGVVTISPVSGLIPVGTNATITVKFSPQQVCRHFIPSIPVECTLEGKMIVVGEATLRCVCLDKASMEAAPNAQEVHMSCNARESTFTILHVDNNTDSVFVVRSILDGPDARQFQVPERLSIPPGGMDFKVMYSPLATADLHRADLYIAGADGGASIWALHGTVGQPMDEAVITNMQEADYNDLIGKSGASVAIVGKDKGKQTSVAGVPQGLPQSFIDTLTKAQRTICTGVEATCYRYTTFSFPLRNWEKRMQRFTVDVQFLDSSLSTFCQLNYPEIVDAPAIGAVRNIELGFMPFISGKLFAGTLSFVAHETNEKLIYRFVFESGGAPVVGRAALETTVRDPVEKLITIPNPLLSNKTISSLTLTATNDRDDLTITPETVTFNNKTSTYSFKVKFNPYVPFDSGAINTKVSFGVSTILSGVEKSELCRVDYTLELMCYIPRPSSPMKVQADVGTTLPFTITLVNNLRPKPTEKIVYALGLTEMHDIAGINELISKKTASGAVSTKTRETVLGIVDGKAIQNNLACFGLTSAEVAASYGQPFTISLKFSPQSFGEYSASLVVYNKQGGFWVVPLIGKCTRPPASGTITVTK</sequence>
<feature type="region of interest" description="Disordered" evidence="2">
    <location>
        <begin position="2642"/>
        <end position="2664"/>
    </location>
</feature>
<dbReference type="GO" id="GO:1904158">
    <property type="term" value="P:axonemal central apparatus assembly"/>
    <property type="evidence" value="ECO:0000318"/>
    <property type="project" value="GO_Central"/>
</dbReference>
<feature type="region of interest" description="Disordered" evidence="2">
    <location>
        <begin position="3833"/>
        <end position="3852"/>
    </location>
</feature>
<feature type="region of interest" description="Disordered" evidence="2">
    <location>
        <begin position="4299"/>
        <end position="4332"/>
    </location>
</feature>
<dbReference type="InterPro" id="IPR013783">
    <property type="entry name" value="Ig-like_fold"/>
</dbReference>
<keyword evidence="4" id="KW-1185">Reference proteome</keyword>
<feature type="compositionally biased region" description="Polar residues" evidence="2">
    <location>
        <begin position="4304"/>
        <end position="4316"/>
    </location>
</feature>
<dbReference type="KEGG" id="gla:GL50803_00137712"/>
<organism evidence="3 4">
    <name type="scientific">Giardia intestinalis (strain ATCC 50803 / WB clone C6)</name>
    <name type="common">Giardia lamblia</name>
    <dbReference type="NCBI Taxonomy" id="184922"/>
    <lineage>
        <taxon>Eukaryota</taxon>
        <taxon>Metamonada</taxon>
        <taxon>Diplomonadida</taxon>
        <taxon>Hexamitidae</taxon>
        <taxon>Giardiinae</taxon>
        <taxon>Giardia</taxon>
    </lineage>
</organism>
<dbReference type="RefSeq" id="XP_001708077.1">
    <property type="nucleotide sequence ID" value="XM_001708025.1"/>
</dbReference>
<comment type="caution">
    <text evidence="3">The sequence shown here is derived from an EMBL/GenBank/DDBJ whole genome shotgun (WGS) entry which is preliminary data.</text>
</comment>
<dbReference type="GO" id="GO:0003341">
    <property type="term" value="P:cilium movement"/>
    <property type="evidence" value="ECO:0000318"/>
    <property type="project" value="GO_Central"/>
</dbReference>
<feature type="region of interest" description="Disordered" evidence="2">
    <location>
        <begin position="2257"/>
        <end position="2307"/>
    </location>
</feature>
<feature type="region of interest" description="Disordered" evidence="2">
    <location>
        <begin position="4897"/>
        <end position="4917"/>
    </location>
</feature>
<keyword evidence="1" id="KW-0175">Coiled coil</keyword>
<dbReference type="Proteomes" id="UP000001548">
    <property type="component" value="Unassembled WGS sequence"/>
</dbReference>
<evidence type="ECO:0000313" key="4">
    <source>
        <dbReference type="Proteomes" id="UP000001548"/>
    </source>
</evidence>